<evidence type="ECO:0000313" key="2">
    <source>
        <dbReference type="EMBL" id="KAK8898428.1"/>
    </source>
</evidence>
<dbReference type="EMBL" id="JAPFFF010000001">
    <property type="protein sequence ID" value="KAK8898428.1"/>
    <property type="molecule type" value="Genomic_DNA"/>
</dbReference>
<evidence type="ECO:0000256" key="1">
    <source>
        <dbReference type="SAM" id="MobiDB-lite"/>
    </source>
</evidence>
<accession>A0ABR2L5V0</accession>
<reference evidence="2 3" key="1">
    <citation type="submission" date="2024-04" db="EMBL/GenBank/DDBJ databases">
        <title>Tritrichomonas musculus Genome.</title>
        <authorList>
            <person name="Alves-Ferreira E."/>
            <person name="Grigg M."/>
            <person name="Lorenzi H."/>
            <person name="Galac M."/>
        </authorList>
    </citation>
    <scope>NUCLEOTIDE SEQUENCE [LARGE SCALE GENOMIC DNA]</scope>
    <source>
        <strain evidence="2 3">EAF2021</strain>
    </source>
</reference>
<name>A0ABR2L5V0_9EUKA</name>
<dbReference type="Proteomes" id="UP001470230">
    <property type="component" value="Unassembled WGS sequence"/>
</dbReference>
<organism evidence="2 3">
    <name type="scientific">Tritrichomonas musculus</name>
    <dbReference type="NCBI Taxonomy" id="1915356"/>
    <lineage>
        <taxon>Eukaryota</taxon>
        <taxon>Metamonada</taxon>
        <taxon>Parabasalia</taxon>
        <taxon>Tritrichomonadida</taxon>
        <taxon>Tritrichomonadidae</taxon>
        <taxon>Tritrichomonas</taxon>
    </lineage>
</organism>
<evidence type="ECO:0000313" key="3">
    <source>
        <dbReference type="Proteomes" id="UP001470230"/>
    </source>
</evidence>
<gene>
    <name evidence="2" type="ORF">M9Y10_000715</name>
</gene>
<sequence>MEFKKMKRFYKSAIDYAKEKYHQEVVEFLLKGKTEGKQLTITGDTESESENESESDSESDDSSQKSESEPKNGDDDSKSDSESD</sequence>
<feature type="region of interest" description="Disordered" evidence="1">
    <location>
        <begin position="31"/>
        <end position="84"/>
    </location>
</feature>
<comment type="caution">
    <text evidence="2">The sequence shown here is derived from an EMBL/GenBank/DDBJ whole genome shotgun (WGS) entry which is preliminary data.</text>
</comment>
<proteinExistence type="predicted"/>
<feature type="compositionally biased region" description="Basic and acidic residues" evidence="1">
    <location>
        <begin position="62"/>
        <end position="84"/>
    </location>
</feature>
<protein>
    <submittedName>
        <fullName evidence="2">Uncharacterized protein</fullName>
    </submittedName>
</protein>
<feature type="compositionally biased region" description="Acidic residues" evidence="1">
    <location>
        <begin position="45"/>
        <end position="61"/>
    </location>
</feature>
<keyword evidence="3" id="KW-1185">Reference proteome</keyword>